<reference evidence="1 2" key="3">
    <citation type="submission" date="2008-05" db="EMBL/GenBank/DDBJ databases">
        <authorList>
            <person name="Fulton L."/>
            <person name="Clifton S."/>
            <person name="Fulton B."/>
            <person name="Xu J."/>
            <person name="Minx P."/>
            <person name="Pepin K.H."/>
            <person name="Johnson M."/>
            <person name="Thiruvilangam P."/>
            <person name="Bhonagiri V."/>
            <person name="Nash W.E."/>
            <person name="Mardis E.R."/>
            <person name="Wilson R.K."/>
        </authorList>
    </citation>
    <scope>NUCLEOTIDE SEQUENCE [LARGE SCALE GENOMIC DNA]</scope>
    <source>
        <strain evidence="1 2">ATCC 25827</strain>
    </source>
</reference>
<organism evidence="1 2">
    <name type="scientific">Providencia stuartii ATCC 25827</name>
    <dbReference type="NCBI Taxonomy" id="471874"/>
    <lineage>
        <taxon>Bacteria</taxon>
        <taxon>Pseudomonadati</taxon>
        <taxon>Pseudomonadota</taxon>
        <taxon>Gammaproteobacteria</taxon>
        <taxon>Enterobacterales</taxon>
        <taxon>Morganellaceae</taxon>
        <taxon>Providencia</taxon>
    </lineage>
</organism>
<dbReference type="AlphaFoldDB" id="A0AA86YL37"/>
<evidence type="ECO:0000313" key="1">
    <source>
        <dbReference type="EMBL" id="EDU60067.1"/>
    </source>
</evidence>
<dbReference type="EMBL" id="ABJD02000101">
    <property type="protein sequence ID" value="EDU60067.1"/>
    <property type="molecule type" value="Genomic_DNA"/>
</dbReference>
<accession>A0AA86YL37</accession>
<reference evidence="2" key="1">
    <citation type="submission" date="2008-04" db="EMBL/GenBank/DDBJ databases">
        <title>Draft genome sequence of Providencia stuartii (ATCC 25827).</title>
        <authorList>
            <person name="Sudarsanam P."/>
            <person name="Ley R."/>
            <person name="Guruge J."/>
            <person name="Turnbaugh P.J."/>
            <person name="Mahowald M."/>
            <person name="Liep D."/>
            <person name="Gordon J."/>
        </authorList>
    </citation>
    <scope>NUCLEOTIDE SEQUENCE [LARGE SCALE GENOMIC DNA]</scope>
    <source>
        <strain evidence="2">ATCC 25827</strain>
    </source>
</reference>
<protein>
    <submittedName>
        <fullName evidence="1">Uncharacterized protein</fullName>
    </submittedName>
</protein>
<proteinExistence type="predicted"/>
<name>A0AA86YL37_PROST</name>
<comment type="caution">
    <text evidence="1">The sequence shown here is derived from an EMBL/GenBank/DDBJ whole genome shotgun (WGS) entry which is preliminary data.</text>
</comment>
<sequence length="39" mass="4754">MLWWVSLKGDSIEERKKNFRGEKEEIRNRKNKSAYLSIN</sequence>
<dbReference type="Proteomes" id="UP000004506">
    <property type="component" value="Unassembled WGS sequence"/>
</dbReference>
<gene>
    <name evidence="1" type="ORF">PROSTU_03271</name>
</gene>
<reference evidence="2" key="2">
    <citation type="submission" date="2008-04" db="EMBL/GenBank/DDBJ databases">
        <title>Draft genome sequence of Providencia stuartii(ATCC 25827).</title>
        <authorList>
            <person name="Sudarsanam P."/>
            <person name="Ley R."/>
            <person name="Guruge J."/>
            <person name="Turnbaugh P.J."/>
            <person name="Mahowald M."/>
            <person name="Liep D."/>
            <person name="Gordon J."/>
        </authorList>
    </citation>
    <scope>NUCLEOTIDE SEQUENCE [LARGE SCALE GENOMIC DNA]</scope>
    <source>
        <strain evidence="2">ATCC 25827</strain>
    </source>
</reference>
<evidence type="ECO:0000313" key="2">
    <source>
        <dbReference type="Proteomes" id="UP000004506"/>
    </source>
</evidence>